<evidence type="ECO:0000313" key="4">
    <source>
        <dbReference type="EMBL" id="KAL1243519.1"/>
    </source>
</evidence>
<evidence type="ECO:0000256" key="3">
    <source>
        <dbReference type="SAM" id="MobiDB-lite"/>
    </source>
</evidence>
<dbReference type="EMBL" id="JBEUSY010000170">
    <property type="protein sequence ID" value="KAL1243519.1"/>
    <property type="molecule type" value="Genomic_DNA"/>
</dbReference>
<sequence length="265" mass="29848">MRLLPEQQPAGGRPMWRRDEEGGSVTALHYVGRLIIIEIFFNTTFTLAMNIFGKNRSNDQKELARNVCRKITHEMRAIDRQVNQIKREEAKVRKAIKVAAEKNEKEACKILAKEIVNSRKAVAKMYQTKAHLNSVCLFVKNQAASVNMIQSVEKSANVMKSLQYLVNLPESAASMRNLSKEMMKAGIIEEIMEEAIDNATQSETDDDDIQAEIEKIVNEVTLDPLKNAPSAASHELESLTTSTAEEEEIEEDLDAMRARLEALKS</sequence>
<dbReference type="InterPro" id="IPR005024">
    <property type="entry name" value="Snf7_fam"/>
</dbReference>
<reference evidence="4 5" key="1">
    <citation type="submission" date="2024-07" db="EMBL/GenBank/DDBJ databases">
        <title>Enhanced genomic and transcriptomic resources for Trichinella pseudospiralis and T. spiralis underpin the discovery of pronounced molecular differences between stages and species.</title>
        <authorList>
            <person name="Pasi K.K."/>
            <person name="La Rosa G."/>
            <person name="Gomez-Morales M.A."/>
            <person name="Tosini F."/>
            <person name="Sumanam S."/>
            <person name="Young N.D."/>
            <person name="Chang B.C."/>
            <person name="Robin G.B."/>
        </authorList>
    </citation>
    <scope>NUCLEOTIDE SEQUENCE [LARGE SCALE GENOMIC DNA]</scope>
    <source>
        <strain evidence="4">ISS534</strain>
    </source>
</reference>
<dbReference type="Pfam" id="PF03357">
    <property type="entry name" value="Snf7"/>
    <property type="match status" value="1"/>
</dbReference>
<dbReference type="PANTHER" id="PTHR10476">
    <property type="entry name" value="CHARGED MULTIVESICULAR BODY PROTEIN"/>
    <property type="match status" value="1"/>
</dbReference>
<comment type="similarity">
    <text evidence="1">Belongs to the SNF7 family.</text>
</comment>
<gene>
    <name evidence="4" type="ORF">TSPI_03392</name>
</gene>
<evidence type="ECO:0000256" key="1">
    <source>
        <dbReference type="ARBA" id="ARBA00006190"/>
    </source>
</evidence>
<proteinExistence type="inferred from homology"/>
<comment type="caution">
    <text evidence="4">The sequence shown here is derived from an EMBL/GenBank/DDBJ whole genome shotgun (WGS) entry which is preliminary data.</text>
</comment>
<dbReference type="Gene3D" id="6.10.140.1230">
    <property type="match status" value="1"/>
</dbReference>
<accession>A0ABR3KVB3</accession>
<name>A0ABR3KVB3_TRISP</name>
<keyword evidence="2" id="KW-0175">Coiled coil</keyword>
<feature type="region of interest" description="Disordered" evidence="3">
    <location>
        <begin position="227"/>
        <end position="251"/>
    </location>
</feature>
<keyword evidence="5" id="KW-1185">Reference proteome</keyword>
<evidence type="ECO:0000256" key="2">
    <source>
        <dbReference type="SAM" id="Coils"/>
    </source>
</evidence>
<feature type="coiled-coil region" evidence="2">
    <location>
        <begin position="68"/>
        <end position="105"/>
    </location>
</feature>
<protein>
    <submittedName>
        <fullName evidence="4">Charged multivesicular body protein</fullName>
    </submittedName>
</protein>
<dbReference type="Proteomes" id="UP001558632">
    <property type="component" value="Unassembled WGS sequence"/>
</dbReference>
<evidence type="ECO:0000313" key="5">
    <source>
        <dbReference type="Proteomes" id="UP001558632"/>
    </source>
</evidence>
<organism evidence="4 5">
    <name type="scientific">Trichinella spiralis</name>
    <name type="common">Trichina worm</name>
    <dbReference type="NCBI Taxonomy" id="6334"/>
    <lineage>
        <taxon>Eukaryota</taxon>
        <taxon>Metazoa</taxon>
        <taxon>Ecdysozoa</taxon>
        <taxon>Nematoda</taxon>
        <taxon>Enoplea</taxon>
        <taxon>Dorylaimia</taxon>
        <taxon>Trichinellida</taxon>
        <taxon>Trichinellidae</taxon>
        <taxon>Trichinella</taxon>
    </lineage>
</organism>